<evidence type="ECO:0000256" key="5">
    <source>
        <dbReference type="ARBA" id="ARBA00022840"/>
    </source>
</evidence>
<evidence type="ECO:0000259" key="9">
    <source>
        <dbReference type="PROSITE" id="PS50893"/>
    </source>
</evidence>
<dbReference type="GO" id="GO:0015689">
    <property type="term" value="P:molybdate ion transport"/>
    <property type="evidence" value="ECO:0007669"/>
    <property type="project" value="InterPro"/>
</dbReference>
<dbReference type="Gene3D" id="3.40.50.300">
    <property type="entry name" value="P-loop containing nucleotide triphosphate hydrolases"/>
    <property type="match status" value="1"/>
</dbReference>
<dbReference type="AlphaFoldDB" id="A0A839UNL1"/>
<dbReference type="GO" id="GO:0005524">
    <property type="term" value="F:ATP binding"/>
    <property type="evidence" value="ECO:0007669"/>
    <property type="project" value="UniProtKB-KW"/>
</dbReference>
<keyword evidence="5 11" id="KW-0067">ATP-binding</keyword>
<evidence type="ECO:0000256" key="7">
    <source>
        <dbReference type="ARBA" id="ARBA00023136"/>
    </source>
</evidence>
<keyword evidence="7" id="KW-0472">Membrane</keyword>
<feature type="domain" description="ABC transporter" evidence="9">
    <location>
        <begin position="5"/>
        <end position="221"/>
    </location>
</feature>
<dbReference type="RefSeq" id="WP_183907645.1">
    <property type="nucleotide sequence ID" value="NZ_JACHXZ010000001.1"/>
</dbReference>
<dbReference type="Gene3D" id="2.40.50.100">
    <property type="match status" value="1"/>
</dbReference>
<keyword evidence="3 8" id="KW-0500">Molybdenum</keyword>
<evidence type="ECO:0000256" key="2">
    <source>
        <dbReference type="ARBA" id="ARBA00022475"/>
    </source>
</evidence>
<dbReference type="InterPro" id="IPR017871">
    <property type="entry name" value="ABC_transporter-like_CS"/>
</dbReference>
<keyword evidence="6" id="KW-1278">Translocase</keyword>
<dbReference type="InterPro" id="IPR027417">
    <property type="entry name" value="P-loop_NTPase"/>
</dbReference>
<dbReference type="PROSITE" id="PS51866">
    <property type="entry name" value="MOP"/>
    <property type="match status" value="1"/>
</dbReference>
<dbReference type="PROSITE" id="PS00211">
    <property type="entry name" value="ABC_TRANSPORTER_1"/>
    <property type="match status" value="1"/>
</dbReference>
<gene>
    <name evidence="11" type="ORF">FHS30_000334</name>
</gene>
<reference evidence="11 12" key="1">
    <citation type="submission" date="2020-08" db="EMBL/GenBank/DDBJ databases">
        <title>Genomic Encyclopedia of Type Strains, Phase III (KMG-III): the genomes of soil and plant-associated and newly described type strains.</title>
        <authorList>
            <person name="Whitman W."/>
        </authorList>
    </citation>
    <scope>NUCLEOTIDE SEQUENCE [LARGE SCALE GENOMIC DNA]</scope>
    <source>
        <strain evidence="11 12">CECT 8571</strain>
    </source>
</reference>
<dbReference type="PROSITE" id="PS50893">
    <property type="entry name" value="ABC_TRANSPORTER_2"/>
    <property type="match status" value="1"/>
</dbReference>
<dbReference type="SMART" id="SM00382">
    <property type="entry name" value="AAA"/>
    <property type="match status" value="1"/>
</dbReference>
<keyword evidence="12" id="KW-1185">Reference proteome</keyword>
<evidence type="ECO:0000313" key="11">
    <source>
        <dbReference type="EMBL" id="MBB3167158.1"/>
    </source>
</evidence>
<dbReference type="InterPro" id="IPR008995">
    <property type="entry name" value="Mo/tungstate-bd_C_term_dom"/>
</dbReference>
<organism evidence="11 12">
    <name type="scientific">Simiduia aestuariiviva</name>
    <dbReference type="NCBI Taxonomy" id="1510459"/>
    <lineage>
        <taxon>Bacteria</taxon>
        <taxon>Pseudomonadati</taxon>
        <taxon>Pseudomonadota</taxon>
        <taxon>Gammaproteobacteria</taxon>
        <taxon>Cellvibrionales</taxon>
        <taxon>Cellvibrionaceae</taxon>
        <taxon>Simiduia</taxon>
    </lineage>
</organism>
<evidence type="ECO:0000313" key="12">
    <source>
        <dbReference type="Proteomes" id="UP000559987"/>
    </source>
</evidence>
<dbReference type="InterPro" id="IPR003593">
    <property type="entry name" value="AAA+_ATPase"/>
</dbReference>
<dbReference type="EMBL" id="JACHXZ010000001">
    <property type="protein sequence ID" value="MBB3167158.1"/>
    <property type="molecule type" value="Genomic_DNA"/>
</dbReference>
<dbReference type="InterPro" id="IPR003439">
    <property type="entry name" value="ABC_transporter-like_ATP-bd"/>
</dbReference>
<feature type="domain" description="Mop" evidence="10">
    <location>
        <begin position="277"/>
        <end position="342"/>
    </location>
</feature>
<keyword evidence="1" id="KW-0813">Transport</keyword>
<dbReference type="InterPro" id="IPR050334">
    <property type="entry name" value="Molybdenum_import_ModC"/>
</dbReference>
<dbReference type="Pfam" id="PF03459">
    <property type="entry name" value="TOBE"/>
    <property type="match status" value="1"/>
</dbReference>
<evidence type="ECO:0000256" key="4">
    <source>
        <dbReference type="ARBA" id="ARBA00022741"/>
    </source>
</evidence>
<proteinExistence type="predicted"/>
<name>A0A839UNL1_9GAMM</name>
<dbReference type="InterPro" id="IPR005116">
    <property type="entry name" value="Transp-assoc_OB_typ1"/>
</dbReference>
<dbReference type="Pfam" id="PF00005">
    <property type="entry name" value="ABC_tran"/>
    <property type="match status" value="1"/>
</dbReference>
<sequence length="342" mass="37230">MSWRIQLTGPRCQHSLALPTQGITVVFGHSGSGKTSLLLALAGLAPSPGEIYFNDQCWQAEDRFMTPAQRHLAMAFQEPRLLPHLSAEHNIRLGPHLIDQQNFQHWVSHLGLAPLLKKRASQLSGGEQQRVSLARALLKPSQALLLDEPFTGLDRKRRHQLMPALKIAAKAKPIVIVTHELEELLALADYLVLVDHSGSVSGPITERLNHPLITQQRGHVVSILRAQPAPASSSCGLQNFDIGSGLQLRIATDHTPSAPYIAVDARDVSLTLSRAQDTSILNILPVTVTAIDPSIQGVQQVHLRMGEQSLVAQLSSHSVAHLQLTVGMNVFAQVKGTVFVGR</sequence>
<accession>A0A839UNL1</accession>
<evidence type="ECO:0000256" key="3">
    <source>
        <dbReference type="ARBA" id="ARBA00022505"/>
    </source>
</evidence>
<evidence type="ECO:0000256" key="6">
    <source>
        <dbReference type="ARBA" id="ARBA00022967"/>
    </source>
</evidence>
<dbReference type="InterPro" id="IPR004606">
    <property type="entry name" value="Mop_domain"/>
</dbReference>
<protein>
    <submittedName>
        <fullName evidence="11">Molybdate transport system ATP-binding protein</fullName>
    </submittedName>
</protein>
<dbReference type="SUPFAM" id="SSF52540">
    <property type="entry name" value="P-loop containing nucleoside triphosphate hydrolases"/>
    <property type="match status" value="1"/>
</dbReference>
<dbReference type="Proteomes" id="UP000559987">
    <property type="component" value="Unassembled WGS sequence"/>
</dbReference>
<dbReference type="PANTHER" id="PTHR43514:SF4">
    <property type="entry name" value="ABC TRANSPORTER I FAMILY MEMBER 10"/>
    <property type="match status" value="1"/>
</dbReference>
<keyword evidence="2" id="KW-1003">Cell membrane</keyword>
<evidence type="ECO:0000256" key="8">
    <source>
        <dbReference type="PROSITE-ProRule" id="PRU01213"/>
    </source>
</evidence>
<comment type="caution">
    <text evidence="11">The sequence shown here is derived from an EMBL/GenBank/DDBJ whole genome shotgun (WGS) entry which is preliminary data.</text>
</comment>
<evidence type="ECO:0000256" key="1">
    <source>
        <dbReference type="ARBA" id="ARBA00022448"/>
    </source>
</evidence>
<dbReference type="PANTHER" id="PTHR43514">
    <property type="entry name" value="ABC TRANSPORTER I FAMILY MEMBER 10"/>
    <property type="match status" value="1"/>
</dbReference>
<keyword evidence="4" id="KW-0547">Nucleotide-binding</keyword>
<dbReference type="SUPFAM" id="SSF50331">
    <property type="entry name" value="MOP-like"/>
    <property type="match status" value="1"/>
</dbReference>
<evidence type="ECO:0000259" key="10">
    <source>
        <dbReference type="PROSITE" id="PS51866"/>
    </source>
</evidence>
<dbReference type="GO" id="GO:0016887">
    <property type="term" value="F:ATP hydrolysis activity"/>
    <property type="evidence" value="ECO:0007669"/>
    <property type="project" value="InterPro"/>
</dbReference>